<keyword evidence="3" id="KW-1185">Reference proteome</keyword>
<evidence type="ECO:0000256" key="1">
    <source>
        <dbReference type="SAM" id="Phobius"/>
    </source>
</evidence>
<organism evidence="2 3">
    <name type="scientific">Microtetraspora malaysiensis</name>
    <dbReference type="NCBI Taxonomy" id="161358"/>
    <lineage>
        <taxon>Bacteria</taxon>
        <taxon>Bacillati</taxon>
        <taxon>Actinomycetota</taxon>
        <taxon>Actinomycetes</taxon>
        <taxon>Streptosporangiales</taxon>
        <taxon>Streptosporangiaceae</taxon>
        <taxon>Microtetraspora</taxon>
    </lineage>
</organism>
<keyword evidence="1" id="KW-1133">Transmembrane helix</keyword>
<reference evidence="2 3" key="1">
    <citation type="submission" date="2024-10" db="EMBL/GenBank/DDBJ databases">
        <title>The Natural Products Discovery Center: Release of the First 8490 Sequenced Strains for Exploring Actinobacteria Biosynthetic Diversity.</title>
        <authorList>
            <person name="Kalkreuter E."/>
            <person name="Kautsar S.A."/>
            <person name="Yang D."/>
            <person name="Bader C.D."/>
            <person name="Teijaro C.N."/>
            <person name="Fluegel L."/>
            <person name="Davis C.M."/>
            <person name="Simpson J.R."/>
            <person name="Lauterbach L."/>
            <person name="Steele A.D."/>
            <person name="Gui C."/>
            <person name="Meng S."/>
            <person name="Li G."/>
            <person name="Viehrig K."/>
            <person name="Ye F."/>
            <person name="Su P."/>
            <person name="Kiefer A.F."/>
            <person name="Nichols A."/>
            <person name="Cepeda A.J."/>
            <person name="Yan W."/>
            <person name="Fan B."/>
            <person name="Jiang Y."/>
            <person name="Adhikari A."/>
            <person name="Zheng C.-J."/>
            <person name="Schuster L."/>
            <person name="Cowan T.M."/>
            <person name="Smanski M.J."/>
            <person name="Chevrette M.G."/>
            <person name="De Carvalho L.P.S."/>
            <person name="Shen B."/>
        </authorList>
    </citation>
    <scope>NUCLEOTIDE SEQUENCE [LARGE SCALE GENOMIC DNA]</scope>
    <source>
        <strain evidence="2 3">NPDC002173</strain>
    </source>
</reference>
<evidence type="ECO:0000313" key="3">
    <source>
        <dbReference type="Proteomes" id="UP001602013"/>
    </source>
</evidence>
<dbReference type="Proteomes" id="UP001602013">
    <property type="component" value="Unassembled WGS sequence"/>
</dbReference>
<gene>
    <name evidence="2" type="ORF">ACFYXI_34135</name>
</gene>
<comment type="caution">
    <text evidence="2">The sequence shown here is derived from an EMBL/GenBank/DDBJ whole genome shotgun (WGS) entry which is preliminary data.</text>
</comment>
<keyword evidence="1" id="KW-0812">Transmembrane</keyword>
<proteinExistence type="predicted"/>
<accession>A0ABW6T038</accession>
<evidence type="ECO:0000313" key="2">
    <source>
        <dbReference type="EMBL" id="MFF3670640.1"/>
    </source>
</evidence>
<protein>
    <submittedName>
        <fullName evidence="2">Uncharacterized protein</fullName>
    </submittedName>
</protein>
<keyword evidence="1" id="KW-0472">Membrane</keyword>
<name>A0ABW6T038_9ACTN</name>
<dbReference type="RefSeq" id="WP_387416857.1">
    <property type="nucleotide sequence ID" value="NZ_JBIASD010000034.1"/>
</dbReference>
<dbReference type="EMBL" id="JBIASD010000034">
    <property type="protein sequence ID" value="MFF3670640.1"/>
    <property type="molecule type" value="Genomic_DNA"/>
</dbReference>
<sequence>MTASIGWDPPPRAPFETPWPAIAALIAALPVLAAAIAVFASPWLTRSSRAAKVRSHAVASEGGPTG</sequence>
<feature type="transmembrane region" description="Helical" evidence="1">
    <location>
        <begin position="20"/>
        <end position="44"/>
    </location>
</feature>